<feature type="domain" description="Response regulatory" evidence="1">
    <location>
        <begin position="3"/>
        <end position="114"/>
    </location>
</feature>
<dbReference type="Pfam" id="PF00072">
    <property type="entry name" value="Response_reg"/>
    <property type="match status" value="1"/>
</dbReference>
<organism evidence="3">
    <name type="scientific">termite gut metagenome</name>
    <dbReference type="NCBI Taxonomy" id="433724"/>
    <lineage>
        <taxon>unclassified sequences</taxon>
        <taxon>metagenomes</taxon>
        <taxon>organismal metagenomes</taxon>
    </lineage>
</organism>
<evidence type="ECO:0000259" key="2">
    <source>
        <dbReference type="PROSITE" id="PS50930"/>
    </source>
</evidence>
<dbReference type="PROSITE" id="PS50930">
    <property type="entry name" value="HTH_LYTTR"/>
    <property type="match status" value="1"/>
</dbReference>
<reference evidence="3" key="1">
    <citation type="submission" date="2019-03" db="EMBL/GenBank/DDBJ databases">
        <title>Single cell metagenomics reveals metabolic interactions within the superorganism composed of flagellate Streblomastix strix and complex community of Bacteroidetes bacteria on its surface.</title>
        <authorList>
            <person name="Treitli S.C."/>
            <person name="Kolisko M."/>
            <person name="Husnik F."/>
            <person name="Keeling P."/>
            <person name="Hampl V."/>
        </authorList>
    </citation>
    <scope>NUCLEOTIDE SEQUENCE</scope>
    <source>
        <strain evidence="3">STM</strain>
    </source>
</reference>
<dbReference type="InterPro" id="IPR011006">
    <property type="entry name" value="CheY-like_superfamily"/>
</dbReference>
<protein>
    <submittedName>
        <fullName evidence="3">Transcriptional regulatory protein YpdB</fullName>
    </submittedName>
</protein>
<dbReference type="SMART" id="SM00448">
    <property type="entry name" value="REC"/>
    <property type="match status" value="1"/>
</dbReference>
<dbReference type="AlphaFoldDB" id="A0A5J4RMV1"/>
<evidence type="ECO:0000313" key="3">
    <source>
        <dbReference type="EMBL" id="KAA6335019.1"/>
    </source>
</evidence>
<dbReference type="EMBL" id="SNRY01000936">
    <property type="protein sequence ID" value="KAA6335019.1"/>
    <property type="molecule type" value="Genomic_DNA"/>
</dbReference>
<dbReference type="InterPro" id="IPR001789">
    <property type="entry name" value="Sig_transdc_resp-reg_receiver"/>
</dbReference>
<dbReference type="GO" id="GO:0003677">
    <property type="term" value="F:DNA binding"/>
    <property type="evidence" value="ECO:0007669"/>
    <property type="project" value="InterPro"/>
</dbReference>
<dbReference type="Pfam" id="PF04397">
    <property type="entry name" value="LytTR"/>
    <property type="match status" value="1"/>
</dbReference>
<feature type="domain" description="HTH LytTR-type" evidence="2">
    <location>
        <begin position="131"/>
        <end position="203"/>
    </location>
</feature>
<dbReference type="SMART" id="SM00850">
    <property type="entry name" value="LytTR"/>
    <property type="match status" value="1"/>
</dbReference>
<dbReference type="Gene3D" id="3.40.50.2300">
    <property type="match status" value="1"/>
</dbReference>
<proteinExistence type="predicted"/>
<dbReference type="InterPro" id="IPR007492">
    <property type="entry name" value="LytTR_DNA-bd_dom"/>
</dbReference>
<dbReference type="Gene3D" id="2.40.50.1020">
    <property type="entry name" value="LytTr DNA-binding domain"/>
    <property type="match status" value="1"/>
</dbReference>
<dbReference type="SUPFAM" id="SSF52172">
    <property type="entry name" value="CheY-like"/>
    <property type="match status" value="1"/>
</dbReference>
<comment type="caution">
    <text evidence="3">The sequence shown here is derived from an EMBL/GenBank/DDBJ whole genome shotgun (WGS) entry which is preliminary data.</text>
</comment>
<dbReference type="InterPro" id="IPR046947">
    <property type="entry name" value="LytR-like"/>
</dbReference>
<evidence type="ECO:0000259" key="1">
    <source>
        <dbReference type="PROSITE" id="PS50110"/>
    </source>
</evidence>
<dbReference type="PANTHER" id="PTHR37299">
    <property type="entry name" value="TRANSCRIPTIONAL REGULATOR-RELATED"/>
    <property type="match status" value="1"/>
</dbReference>
<dbReference type="PANTHER" id="PTHR37299:SF1">
    <property type="entry name" value="STAGE 0 SPORULATION PROTEIN A HOMOLOG"/>
    <property type="match status" value="1"/>
</dbReference>
<accession>A0A5J4RMV1</accession>
<dbReference type="PROSITE" id="PS50110">
    <property type="entry name" value="RESPONSE_REGULATORY"/>
    <property type="match status" value="1"/>
</dbReference>
<sequence length="234" mass="27049">MINAIAIDDEPLALTVIESLCDKSENINLQKTFTQPNEALRYLQKYPVDLIFCDIQMPAMTGISLVKSLRQKTMVIFTTAFSQYAAVSYELNAIDYLLKPINLKRFTQAITKAQEYFDYINRKDQSADKNIFIRADFSLVKIPLDDILYIEGLADYIKIHIKDRKTIVARMPMKDMMEKLNSNDFIRVHRSFILPFSKIEAVRGTTVFIGDKEFPIGRTYIDEFMNCYSSTFIA</sequence>
<name>A0A5J4RMV1_9ZZZZ</name>
<dbReference type="GO" id="GO:0000156">
    <property type="term" value="F:phosphorelay response regulator activity"/>
    <property type="evidence" value="ECO:0007669"/>
    <property type="project" value="InterPro"/>
</dbReference>
<gene>
    <name evidence="3" type="ORF">EZS27_016706</name>
</gene>